<feature type="compositionally biased region" description="Polar residues" evidence="1">
    <location>
        <begin position="664"/>
        <end position="674"/>
    </location>
</feature>
<organism evidence="3 4">
    <name type="scientific">Nematostella vectensis</name>
    <name type="common">Starlet sea anemone</name>
    <dbReference type="NCBI Taxonomy" id="45351"/>
    <lineage>
        <taxon>Eukaryota</taxon>
        <taxon>Metazoa</taxon>
        <taxon>Cnidaria</taxon>
        <taxon>Anthozoa</taxon>
        <taxon>Hexacorallia</taxon>
        <taxon>Actiniaria</taxon>
        <taxon>Edwardsiidae</taxon>
        <taxon>Nematostella</taxon>
    </lineage>
</organism>
<feature type="compositionally biased region" description="Polar residues" evidence="1">
    <location>
        <begin position="378"/>
        <end position="393"/>
    </location>
</feature>
<proteinExistence type="predicted"/>
<dbReference type="eggNOG" id="ENOG502S79Q">
    <property type="taxonomic scope" value="Eukaryota"/>
</dbReference>
<dbReference type="HOGENOM" id="CLU_256667_0_0_1"/>
<feature type="compositionally biased region" description="Polar residues" evidence="1">
    <location>
        <begin position="834"/>
        <end position="847"/>
    </location>
</feature>
<evidence type="ECO:0000313" key="4">
    <source>
        <dbReference type="Proteomes" id="UP000001593"/>
    </source>
</evidence>
<dbReference type="PANTHER" id="PTHR34407:SF1">
    <property type="entry name" value="SGNH HYDROLASE-TYPE ESTERASE DOMAIN-CONTAINING PROTEIN"/>
    <property type="match status" value="1"/>
</dbReference>
<dbReference type="InParanoid" id="A7RVS0"/>
<reference evidence="3 4" key="1">
    <citation type="journal article" date="2007" name="Science">
        <title>Sea anemone genome reveals ancestral eumetazoan gene repertoire and genomic organization.</title>
        <authorList>
            <person name="Putnam N.H."/>
            <person name="Srivastava M."/>
            <person name="Hellsten U."/>
            <person name="Dirks B."/>
            <person name="Chapman J."/>
            <person name="Salamov A."/>
            <person name="Terry A."/>
            <person name="Shapiro H."/>
            <person name="Lindquist E."/>
            <person name="Kapitonov V.V."/>
            <person name="Jurka J."/>
            <person name="Genikhovich G."/>
            <person name="Grigoriev I.V."/>
            <person name="Lucas S.M."/>
            <person name="Steele R.E."/>
            <person name="Finnerty J.R."/>
            <person name="Technau U."/>
            <person name="Martindale M.Q."/>
            <person name="Rokhsar D.S."/>
        </authorList>
    </citation>
    <scope>NUCLEOTIDE SEQUENCE [LARGE SCALE GENOMIC DNA]</scope>
    <source>
        <strain evidence="4">CH2 X CH6</strain>
    </source>
</reference>
<feature type="region of interest" description="Disordered" evidence="1">
    <location>
        <begin position="664"/>
        <end position="707"/>
    </location>
</feature>
<evidence type="ECO:0008006" key="5">
    <source>
        <dbReference type="Google" id="ProtNLM"/>
    </source>
</evidence>
<feature type="compositionally biased region" description="Polar residues" evidence="1">
    <location>
        <begin position="403"/>
        <end position="412"/>
    </location>
</feature>
<name>A7RVS0_NEMVE</name>
<protein>
    <recommendedName>
        <fullName evidence="5">SGNH hydrolase-type esterase domain-containing protein</fullName>
    </recommendedName>
</protein>
<dbReference type="PANTHER" id="PTHR34407">
    <property type="entry name" value="EXPRESSED PROTEIN"/>
    <property type="match status" value="1"/>
</dbReference>
<feature type="signal peptide" evidence="2">
    <location>
        <begin position="1"/>
        <end position="30"/>
    </location>
</feature>
<dbReference type="Gene3D" id="3.40.50.1110">
    <property type="entry name" value="SGNH hydrolase"/>
    <property type="match status" value="1"/>
</dbReference>
<feature type="region of interest" description="Disordered" evidence="1">
    <location>
        <begin position="231"/>
        <end position="286"/>
    </location>
</feature>
<feature type="compositionally biased region" description="Basic and acidic residues" evidence="1">
    <location>
        <begin position="244"/>
        <end position="258"/>
    </location>
</feature>
<feature type="region of interest" description="Disordered" evidence="1">
    <location>
        <begin position="440"/>
        <end position="471"/>
    </location>
</feature>
<evidence type="ECO:0000256" key="2">
    <source>
        <dbReference type="SAM" id="SignalP"/>
    </source>
</evidence>
<feature type="region of interest" description="Disordered" evidence="1">
    <location>
        <begin position="372"/>
        <end position="423"/>
    </location>
</feature>
<sequence length="1366" mass="149896">MQTHVCSVPRDICTILLLFLLACIKSSCDAHALYRWDSHNERTNIENSDASKLDRPRTFDTDDFTDKQMSLSAGEYWGSTDQNGVYRRDGIPWRDKNTEDYSLPPRSKKQDILEEYDDNGNQDSVISYFGSHEIKSDESGSPKSRVPLFGNHVKEGEVDQKAMESLEHLKVVQDADREVTDMVNSVIDTDANMAGMLNAGGTGGALGGIPVDSTGKGFLEKNEDKDMDVTFDESEAGSSSQLDQPRRGNEDTLGKVEVIDNGNDEAMKGSLVSQSDQPRLEDEAKQDKVDRIDGGVKSLALKVGSLTTDTKQAADTFFDNEVGPNSTSQTILRIGKPGNVINKTSVAKHDSGDKTLGMRIDEQMAELLKKFAERENGTNDSTSVTDSPRSSTTDVDKAHGHNDSMNPTTPLVSGSPIIPTPKSNENALSAVNILASSGISMETGSSDKTSMTTGSSDRPSITTGSSDVTSAITGSSDVTSAITGSSGQVINFNEVGNVENDNLPTYKESKPLDWDLQNNKQLASDGNHGMSGSYGNANPMGDNVIGSSGAVIPSGVVDVNPIVDAPSKEERNETIDIVSSTITQPGDQADTNPIRAASSQHTKITVSEDLDNNNVTIPFSEESGDKVQEDLKKMTSNFLTVHPSSLPVLMEYFKNETALQKQLQNKLRTVSSDGSARATKKSFGEEVPGDPPKVTQRNSSNGENNKKEAMKQFVLRLLKMFSMVKSRLATLAKKQGRDSKKSYASETPTRKATVEINANFDNVADLLRKINVSEIFQEETAPERDMDVMALDSGGKNGTQLENGNVSSIGKIGKPTGSEAMKTKSNAGPLDSNAMKTESNTGQLDSNAMKTESNTVPLGSNAMKTKGNTIQVANNTIPTASDAANEKAKAAKLAEDLEKERRQRSDAMMYKKRLKSLEIALSQDFFNTWMYHYKSFEDMSIKPDKLRTGISTLGASDRLSRVILKALRGSTVNIMVVGGSISAGGGLERDRHNVQGIYYKAFMDWWGTTVTPITNSQININVIAIGGTDSEYFSYCIRNYIHENPDLILWELAANDYHRYTDRNMDPATPLEQLTRVLLSLTSSPALIFVNFFRGDYYRTTQGQDCPDSEDEGGKVIAEYYKITSLSWRNVICSEMRQQRKRAMPELTLKTLFSSDGYHPSLLGHAQTATLLISYIRGVFEEVVSQEMKRVDSGGFVNDGMQQTISNSLPNPIYNDPKTPKPLCWTLLTPDYHFKVDNELPGLRITEARGFEFVNVTRWPIRLDRLRCLKAIQPDARLQIKLNVPKREDVDGPLNRELSAITHNSYVGVARVWLDNRQWDSQVITEPKGQRRTQTHVISSSVKPGVHLITFQSVGTGFCLSALAVI</sequence>
<dbReference type="SUPFAM" id="SSF52266">
    <property type="entry name" value="SGNH hydrolase"/>
    <property type="match status" value="1"/>
</dbReference>
<evidence type="ECO:0000256" key="1">
    <source>
        <dbReference type="SAM" id="MobiDB-lite"/>
    </source>
</evidence>
<dbReference type="CDD" id="cd00229">
    <property type="entry name" value="SGNH_hydrolase"/>
    <property type="match status" value="1"/>
</dbReference>
<feature type="region of interest" description="Disordered" evidence="1">
    <location>
        <begin position="796"/>
        <end position="847"/>
    </location>
</feature>
<dbReference type="Proteomes" id="UP000001593">
    <property type="component" value="Unassembled WGS sequence"/>
</dbReference>
<evidence type="ECO:0000313" key="3">
    <source>
        <dbReference type="EMBL" id="EDO44436.1"/>
    </source>
</evidence>
<gene>
    <name evidence="3" type="ORF">NEMVEDRAFT_v1g202855</name>
</gene>
<accession>A7RVS0</accession>
<keyword evidence="2" id="KW-0732">Signal</keyword>
<dbReference type="KEGG" id="nve:5516490"/>
<dbReference type="EMBL" id="DS469544">
    <property type="protein sequence ID" value="EDO44436.1"/>
    <property type="molecule type" value="Genomic_DNA"/>
</dbReference>
<feature type="chain" id="PRO_5002714773" description="SGNH hydrolase-type esterase domain-containing protein" evidence="2">
    <location>
        <begin position="31"/>
        <end position="1366"/>
    </location>
</feature>
<feature type="compositionally biased region" description="Polar residues" evidence="1">
    <location>
        <begin position="798"/>
        <end position="808"/>
    </location>
</feature>
<keyword evidence="4" id="KW-1185">Reference proteome</keyword>
<dbReference type="InterPro" id="IPR036514">
    <property type="entry name" value="SGNH_hydro_sf"/>
</dbReference>